<name>A0A8H6EMN5_9HELO</name>
<reference evidence="1 2" key="1">
    <citation type="journal article" date="2020" name="Phytopathology">
        <title>A high-quality genome resource of Botrytis fragariae, a new and rapidly spreading fungal pathogen causing strawberry gray mold in the U.S.A.</title>
        <authorList>
            <person name="Wu Y."/>
            <person name="Saski C.A."/>
            <person name="Schnabel G."/>
            <person name="Xiao S."/>
            <person name="Hu M."/>
        </authorList>
    </citation>
    <scope>NUCLEOTIDE SEQUENCE [LARGE SCALE GENOMIC DNA]</scope>
    <source>
        <strain evidence="1 2">BVB16</strain>
    </source>
</reference>
<dbReference type="RefSeq" id="XP_037196809.1">
    <property type="nucleotide sequence ID" value="XM_037330476.1"/>
</dbReference>
<organism evidence="1 2">
    <name type="scientific">Botrytis fragariae</name>
    <dbReference type="NCBI Taxonomy" id="1964551"/>
    <lineage>
        <taxon>Eukaryota</taxon>
        <taxon>Fungi</taxon>
        <taxon>Dikarya</taxon>
        <taxon>Ascomycota</taxon>
        <taxon>Pezizomycotina</taxon>
        <taxon>Leotiomycetes</taxon>
        <taxon>Helotiales</taxon>
        <taxon>Sclerotiniaceae</taxon>
        <taxon>Botrytis</taxon>
    </lineage>
</organism>
<comment type="caution">
    <text evidence="1">The sequence shown here is derived from an EMBL/GenBank/DDBJ whole genome shotgun (WGS) entry which is preliminary data.</text>
</comment>
<keyword evidence="2" id="KW-1185">Reference proteome</keyword>
<dbReference type="EMBL" id="JABFCT010000002">
    <property type="protein sequence ID" value="KAF5877863.1"/>
    <property type="molecule type" value="Genomic_DNA"/>
</dbReference>
<sequence length="70" mass="7824">MTTMRAVARTRQPTIEKHADTTIGAGNLPDKWTLKCPVVLEEAIFISIFFSTENRQCLFNQLVASPDSVN</sequence>
<accession>A0A8H6EMN5</accession>
<proteinExistence type="predicted"/>
<evidence type="ECO:0000313" key="2">
    <source>
        <dbReference type="Proteomes" id="UP000531561"/>
    </source>
</evidence>
<protein>
    <submittedName>
        <fullName evidence="1">Uncharacterized protein</fullName>
    </submittedName>
</protein>
<dbReference type="GeneID" id="59254168"/>
<dbReference type="Proteomes" id="UP000531561">
    <property type="component" value="Unassembled WGS sequence"/>
</dbReference>
<evidence type="ECO:0000313" key="1">
    <source>
        <dbReference type="EMBL" id="KAF5877863.1"/>
    </source>
</evidence>
<gene>
    <name evidence="1" type="ORF">Bfra_000025</name>
</gene>
<dbReference type="AlphaFoldDB" id="A0A8H6EMN5"/>